<name>A0A4Y9Y1J9_9APHY</name>
<organism evidence="2 3">
    <name type="scientific">Rhodofomes roseus</name>
    <dbReference type="NCBI Taxonomy" id="34475"/>
    <lineage>
        <taxon>Eukaryota</taxon>
        <taxon>Fungi</taxon>
        <taxon>Dikarya</taxon>
        <taxon>Basidiomycota</taxon>
        <taxon>Agaricomycotina</taxon>
        <taxon>Agaricomycetes</taxon>
        <taxon>Polyporales</taxon>
        <taxon>Rhodofomes</taxon>
    </lineage>
</organism>
<gene>
    <name evidence="2" type="ORF">EVJ58_g8149</name>
</gene>
<feature type="compositionally biased region" description="Polar residues" evidence="1">
    <location>
        <begin position="9"/>
        <end position="20"/>
    </location>
</feature>
<evidence type="ECO:0000313" key="3">
    <source>
        <dbReference type="Proteomes" id="UP000298390"/>
    </source>
</evidence>
<evidence type="ECO:0000256" key="1">
    <source>
        <dbReference type="SAM" id="MobiDB-lite"/>
    </source>
</evidence>
<sequence length="729" mass="80897">MEEAAAPDSDSQNIDPSLRSQVPLVIRPSNIASPPECLPDGRLVPRETYHQYLLSIKRKSCLTGACASLSISHPKRATLERLRGALLDHWYSYSPTRSGVAPSLDLPPHTPPRRTPASPTRAATATATPSAFTSPTGDETDDVDDETLRDQFYVDCNAAADVFAYDRGAEDGDEEDDEPIEDATLFSFDMDDPDDFTSYQRSMRIDAAKRFEDNRRAGVLLLLTSPQLFLAEARGDGRVPDEIVDEHSLLVFINYTAERPKRNRKGEYISGTRVGASQIKKEFFGALRIRKVQDAADPTLATRRPAATVHVYDLVKARMNEALISARLGLVPNEDAPDIVANTFLASVTDQQLRDIGYGFLQHRELRPTSASTSAPKPLAERLSAPHPLPDFKRKSAEDAKGILLKKVHATADRFQAIFDKKHLFDRLDGESQKALHCLADQLNWVDDNIDKVSTWSKEQRKRISWACKQVGRVEFSTDTESLARRKSTTITIVLRKLSGTLATKTTVLIVTTFLITHRQEDFIFANSFSEASSPPGPEHVARLPSPSSTVYSPLTPLSEVLFEAPLEPIVFESEEFNEFILLTTTMGDVKPDAIPVLAQASQYANWSAAMRGYLTFIEAWPAIAPGTTTDANYGKMNSRAQGVLLMRTERNIHHHLLKEDGETLKTAKEMWDALKTAFGTPDAAYSWSLFCSLIKSPEMSDSKPLHDQTNKIVTRLKEVVAGGIKLDE</sequence>
<dbReference type="Proteomes" id="UP000298390">
    <property type="component" value="Unassembled WGS sequence"/>
</dbReference>
<feature type="region of interest" description="Disordered" evidence="1">
    <location>
        <begin position="367"/>
        <end position="392"/>
    </location>
</feature>
<feature type="region of interest" description="Disordered" evidence="1">
    <location>
        <begin position="98"/>
        <end position="143"/>
    </location>
</feature>
<proteinExistence type="predicted"/>
<evidence type="ECO:0000313" key="2">
    <source>
        <dbReference type="EMBL" id="TFY55593.1"/>
    </source>
</evidence>
<comment type="caution">
    <text evidence="2">The sequence shown here is derived from an EMBL/GenBank/DDBJ whole genome shotgun (WGS) entry which is preliminary data.</text>
</comment>
<dbReference type="AlphaFoldDB" id="A0A4Y9Y1J9"/>
<feature type="region of interest" description="Disordered" evidence="1">
    <location>
        <begin position="1"/>
        <end position="20"/>
    </location>
</feature>
<accession>A0A4Y9Y1J9</accession>
<feature type="compositionally biased region" description="Low complexity" evidence="1">
    <location>
        <begin position="115"/>
        <end position="136"/>
    </location>
</feature>
<protein>
    <submittedName>
        <fullName evidence="2">Uncharacterized protein</fullName>
    </submittedName>
</protein>
<reference evidence="2 3" key="1">
    <citation type="submission" date="2019-01" db="EMBL/GenBank/DDBJ databases">
        <title>Genome sequencing of the rare red list fungi Fomitopsis rosea.</title>
        <authorList>
            <person name="Buettner E."/>
            <person name="Kellner H."/>
        </authorList>
    </citation>
    <scope>NUCLEOTIDE SEQUENCE [LARGE SCALE GENOMIC DNA]</scope>
    <source>
        <strain evidence="2 3">DSM 105464</strain>
    </source>
</reference>
<dbReference type="EMBL" id="SEKV01000577">
    <property type="protein sequence ID" value="TFY55593.1"/>
    <property type="molecule type" value="Genomic_DNA"/>
</dbReference>